<accession>A0A239KUM7</accession>
<keyword evidence="4" id="KW-0560">Oxidoreductase</keyword>
<dbReference type="InterPro" id="IPR023936">
    <property type="entry name" value="RutE-like"/>
</dbReference>
<organism evidence="7 8">
    <name type="scientific">Actinacidiphila glaucinigra</name>
    <dbReference type="NCBI Taxonomy" id="235986"/>
    <lineage>
        <taxon>Bacteria</taxon>
        <taxon>Bacillati</taxon>
        <taxon>Actinomycetota</taxon>
        <taxon>Actinomycetes</taxon>
        <taxon>Kitasatosporales</taxon>
        <taxon>Streptomycetaceae</taxon>
        <taxon>Actinacidiphila</taxon>
    </lineage>
</organism>
<keyword evidence="5" id="KW-1133">Transmembrane helix</keyword>
<dbReference type="InterPro" id="IPR029479">
    <property type="entry name" value="Nitroreductase"/>
</dbReference>
<keyword evidence="5" id="KW-0472">Membrane</keyword>
<evidence type="ECO:0000256" key="2">
    <source>
        <dbReference type="ARBA" id="ARBA00022643"/>
    </source>
</evidence>
<evidence type="ECO:0000259" key="6">
    <source>
        <dbReference type="Pfam" id="PF00881"/>
    </source>
</evidence>
<dbReference type="InterPro" id="IPR050461">
    <property type="entry name" value="Nitroreductase_HadB/RutE"/>
</dbReference>
<keyword evidence="1" id="KW-0285">Flavoprotein</keyword>
<dbReference type="GO" id="GO:0016491">
    <property type="term" value="F:oxidoreductase activity"/>
    <property type="evidence" value="ECO:0007669"/>
    <property type="project" value="UniProtKB-KW"/>
</dbReference>
<evidence type="ECO:0000256" key="1">
    <source>
        <dbReference type="ARBA" id="ARBA00022630"/>
    </source>
</evidence>
<dbReference type="Gene3D" id="3.40.109.10">
    <property type="entry name" value="NADH Oxidase"/>
    <property type="match status" value="1"/>
</dbReference>
<feature type="domain" description="Nitroreductase" evidence="6">
    <location>
        <begin position="172"/>
        <end position="329"/>
    </location>
</feature>
<dbReference type="Proteomes" id="UP000198280">
    <property type="component" value="Unassembled WGS sequence"/>
</dbReference>
<proteinExistence type="predicted"/>
<dbReference type="NCBIfam" id="NF003768">
    <property type="entry name" value="PRK05365.1"/>
    <property type="match status" value="1"/>
</dbReference>
<evidence type="ECO:0000313" key="8">
    <source>
        <dbReference type="Proteomes" id="UP000198280"/>
    </source>
</evidence>
<reference evidence="7 8" key="1">
    <citation type="submission" date="2017-06" db="EMBL/GenBank/DDBJ databases">
        <authorList>
            <person name="Kim H.J."/>
            <person name="Triplett B.A."/>
        </authorList>
    </citation>
    <scope>NUCLEOTIDE SEQUENCE [LARGE SCALE GENOMIC DNA]</scope>
    <source>
        <strain evidence="7 8">CGMCC 4.1858</strain>
    </source>
</reference>
<evidence type="ECO:0000313" key="7">
    <source>
        <dbReference type="EMBL" id="SNT21293.1"/>
    </source>
</evidence>
<gene>
    <name evidence="7" type="ORF">SAMN05216252_11713</name>
</gene>
<protein>
    <submittedName>
        <fullName evidence="7">Nitroreductase</fullName>
    </submittedName>
</protein>
<evidence type="ECO:0000256" key="3">
    <source>
        <dbReference type="ARBA" id="ARBA00022857"/>
    </source>
</evidence>
<feature type="transmembrane region" description="Helical" evidence="5">
    <location>
        <begin position="83"/>
        <end position="103"/>
    </location>
</feature>
<evidence type="ECO:0000256" key="4">
    <source>
        <dbReference type="ARBA" id="ARBA00023002"/>
    </source>
</evidence>
<dbReference type="EMBL" id="FZOF01000017">
    <property type="protein sequence ID" value="SNT21293.1"/>
    <property type="molecule type" value="Genomic_DNA"/>
</dbReference>
<feature type="transmembrane region" description="Helical" evidence="5">
    <location>
        <begin position="109"/>
        <end position="129"/>
    </location>
</feature>
<dbReference type="CDD" id="cd02148">
    <property type="entry name" value="RutE-like"/>
    <property type="match status" value="1"/>
</dbReference>
<sequence length="352" mass="37106">MTTPRGYRGSLQGVVAAGAAPHGYTLALWTATAVTVSARDTPSATDALALLTGATLTYVTVGAAAHGGPGRPLARTAPPAGPVWAALHLPTAALGAVLSALLAHVLSGLLLWGLVGATATGVYLLGSAAQFRWAGSDRRPSPPSPVPTAPTRGTAMTLVLDPAAQNLLFREARTANTFTDTPVTDEQVQEIYDLVKYGPTSMNQQPLRMVLVRSDDARARLVRHMAEGNRKKTETAPLVALLAADNEFHEQLPTVFPHFPQAKDVFFTERTVRERSAALNAALQVGYFIIGVRAAGLAAGPMTGFDADAIDKEFFPDGDHSVLAVVNIGNPGTDPWFARNPRLAYDEVVSTV</sequence>
<keyword evidence="2" id="KW-0288">FMN</keyword>
<keyword evidence="3" id="KW-0521">NADP</keyword>
<name>A0A239KUM7_9ACTN</name>
<dbReference type="AlphaFoldDB" id="A0A239KUM7"/>
<dbReference type="Pfam" id="PF00881">
    <property type="entry name" value="Nitroreductase"/>
    <property type="match status" value="1"/>
</dbReference>
<dbReference type="PANTHER" id="PTHR43543:SF1">
    <property type="entry name" value="MALONIC SEMIALDEHYDE REDUCTASE RUTE-RELATED"/>
    <property type="match status" value="1"/>
</dbReference>
<keyword evidence="8" id="KW-1185">Reference proteome</keyword>
<keyword evidence="5" id="KW-0812">Transmembrane</keyword>
<dbReference type="SUPFAM" id="SSF55469">
    <property type="entry name" value="FMN-dependent nitroreductase-like"/>
    <property type="match status" value="1"/>
</dbReference>
<dbReference type="PANTHER" id="PTHR43543">
    <property type="entry name" value="MALONIC SEMIALDEHYDE REDUCTASE RUTE-RELATED"/>
    <property type="match status" value="1"/>
</dbReference>
<dbReference type="InterPro" id="IPR000415">
    <property type="entry name" value="Nitroreductase-like"/>
</dbReference>
<evidence type="ECO:0000256" key="5">
    <source>
        <dbReference type="SAM" id="Phobius"/>
    </source>
</evidence>